<reference evidence="1" key="1">
    <citation type="submission" date="2019-08" db="EMBL/GenBank/DDBJ databases">
        <authorList>
            <person name="Kucharzyk K."/>
            <person name="Murdoch R.W."/>
            <person name="Higgins S."/>
            <person name="Loffler F."/>
        </authorList>
    </citation>
    <scope>NUCLEOTIDE SEQUENCE</scope>
</reference>
<dbReference type="EMBL" id="VSSQ01095441">
    <property type="protein sequence ID" value="MPN39559.1"/>
    <property type="molecule type" value="Genomic_DNA"/>
</dbReference>
<sequence>MATHDPILALMGNMRIVIKNGGINKIITTSSIEKENLSIIQKFDDKLLKLRSHLRSGDSIHFDLHEFFYS</sequence>
<comment type="caution">
    <text evidence="1">The sequence shown here is derived from an EMBL/GenBank/DDBJ whole genome shotgun (WGS) entry which is preliminary data.</text>
</comment>
<evidence type="ECO:0008006" key="2">
    <source>
        <dbReference type="Google" id="ProtNLM"/>
    </source>
</evidence>
<dbReference type="AlphaFoldDB" id="A0A645HMT4"/>
<proteinExistence type="predicted"/>
<accession>A0A645HMT4</accession>
<protein>
    <recommendedName>
        <fullName evidence="2">ABC transporter ATP-binding protein YxdL</fullName>
    </recommendedName>
</protein>
<name>A0A645HMT4_9ZZZZ</name>
<gene>
    <name evidence="1" type="ORF">SDC9_187087</name>
</gene>
<evidence type="ECO:0000313" key="1">
    <source>
        <dbReference type="EMBL" id="MPN39559.1"/>
    </source>
</evidence>
<organism evidence="1">
    <name type="scientific">bioreactor metagenome</name>
    <dbReference type="NCBI Taxonomy" id="1076179"/>
    <lineage>
        <taxon>unclassified sequences</taxon>
        <taxon>metagenomes</taxon>
        <taxon>ecological metagenomes</taxon>
    </lineage>
</organism>